<organism evidence="2 3">
    <name type="scientific">Tumebacillus flagellatus</name>
    <dbReference type="NCBI Taxonomy" id="1157490"/>
    <lineage>
        <taxon>Bacteria</taxon>
        <taxon>Bacillati</taxon>
        <taxon>Bacillota</taxon>
        <taxon>Bacilli</taxon>
        <taxon>Bacillales</taxon>
        <taxon>Alicyclobacillaceae</taxon>
        <taxon>Tumebacillus</taxon>
    </lineage>
</organism>
<feature type="domain" description="AAA" evidence="1">
    <location>
        <begin position="145"/>
        <end position="193"/>
    </location>
</feature>
<protein>
    <recommendedName>
        <fullName evidence="1">AAA domain-containing protein</fullName>
    </recommendedName>
</protein>
<gene>
    <name evidence="2" type="ORF">EL26_05950</name>
</gene>
<sequence>MTISFGETLDKAYEGINTVSTILGKLESVTMIRDVYGKITLYLEPKSDDSPTSEEIIQVKNELDSRLGPYFGQDIWISGETKTAHQSLGKLVVQQRASAKWDQEGVTPRWYVLERHISKKAWTSRHRAAQPPWDYQVASQGHKPKIVSFFSFKGGMGRTTSMVATALTMARRGYRIGLVDLDLEAPGLSSIFFKSDVNFTGVTDYLLEKRVQSTWPIRQSIQLINEPVLVGDTGETIYSLPAGTVNEEYLEKLARLDFQHLIDKDHNLAEIMQTMLNDLEIYYRRSSTMDRRVLDYIFIDARAGFHDIGGLAVSDLSHASVLFGNNSQQTWLGLEQVIRRLARHDGGEPQSVLLAHAMAPPLGAHGREEELERFRVKAYDTFLDQYYSAPTFIDQDIPNSNDPDAPFTPVVLPWQQAFRGEIALYTRDDSTNERDRVSEYVQLLTDETYQQMAKRICLLFGDEFR</sequence>
<proteinExistence type="predicted"/>
<dbReference type="InterPro" id="IPR050678">
    <property type="entry name" value="DNA_Partitioning_ATPase"/>
</dbReference>
<name>A0A074LTD7_9BACL</name>
<comment type="caution">
    <text evidence="2">The sequence shown here is derived from an EMBL/GenBank/DDBJ whole genome shotgun (WGS) entry which is preliminary data.</text>
</comment>
<evidence type="ECO:0000313" key="2">
    <source>
        <dbReference type="EMBL" id="KEO84309.1"/>
    </source>
</evidence>
<dbReference type="InterPro" id="IPR025669">
    <property type="entry name" value="AAA_dom"/>
</dbReference>
<accession>A0A074LTD7</accession>
<dbReference type="OrthoDB" id="3035369at2"/>
<dbReference type="NCBIfam" id="NF047398">
    <property type="entry name" value="AAA_KGGVGR"/>
    <property type="match status" value="1"/>
</dbReference>
<dbReference type="PANTHER" id="PTHR13696">
    <property type="entry name" value="P-LOOP CONTAINING NUCLEOSIDE TRIPHOSPHATE HYDROLASE"/>
    <property type="match status" value="1"/>
</dbReference>
<dbReference type="eggNOG" id="COG0455">
    <property type="taxonomic scope" value="Bacteria"/>
</dbReference>
<dbReference type="AlphaFoldDB" id="A0A074LTD7"/>
<dbReference type="RefSeq" id="WP_038085440.1">
    <property type="nucleotide sequence ID" value="NZ_JMIR01000005.1"/>
</dbReference>
<dbReference type="Gene3D" id="3.40.50.300">
    <property type="entry name" value="P-loop containing nucleotide triphosphate hydrolases"/>
    <property type="match status" value="1"/>
</dbReference>
<keyword evidence="3" id="KW-1185">Reference proteome</keyword>
<dbReference type="InterPro" id="IPR027417">
    <property type="entry name" value="P-loop_NTPase"/>
</dbReference>
<evidence type="ECO:0000313" key="3">
    <source>
        <dbReference type="Proteomes" id="UP000027931"/>
    </source>
</evidence>
<dbReference type="STRING" id="1157490.EL26_05950"/>
<dbReference type="SUPFAM" id="SSF52540">
    <property type="entry name" value="P-loop containing nucleoside triphosphate hydrolases"/>
    <property type="match status" value="1"/>
</dbReference>
<dbReference type="Proteomes" id="UP000027931">
    <property type="component" value="Unassembled WGS sequence"/>
</dbReference>
<dbReference type="EMBL" id="JMIR01000005">
    <property type="protein sequence ID" value="KEO84309.1"/>
    <property type="molecule type" value="Genomic_DNA"/>
</dbReference>
<dbReference type="PANTHER" id="PTHR13696:SF52">
    <property type="entry name" value="PARA FAMILY PROTEIN CT_582"/>
    <property type="match status" value="1"/>
</dbReference>
<dbReference type="Pfam" id="PF13614">
    <property type="entry name" value="AAA_31"/>
    <property type="match status" value="1"/>
</dbReference>
<evidence type="ECO:0000259" key="1">
    <source>
        <dbReference type="Pfam" id="PF13614"/>
    </source>
</evidence>
<reference evidence="2 3" key="1">
    <citation type="journal article" date="2013" name="Int. J. Syst. Evol. Microbiol.">
        <title>Tumebacillus flagellatus sp. nov., an alpha-amylase/pullulanase-producing bacterium isolated from cassava wastewater.</title>
        <authorList>
            <person name="Wang Q."/>
            <person name="Xie N."/>
            <person name="Qin Y."/>
            <person name="Shen N."/>
            <person name="Zhu J."/>
            <person name="Mi H."/>
            <person name="Huang R."/>
        </authorList>
    </citation>
    <scope>NUCLEOTIDE SEQUENCE [LARGE SCALE GENOMIC DNA]</scope>
    <source>
        <strain evidence="2 3">GST4</strain>
    </source>
</reference>